<dbReference type="AlphaFoldDB" id="A0A9D9N8E2"/>
<evidence type="ECO:0000313" key="3">
    <source>
        <dbReference type="Proteomes" id="UP000823618"/>
    </source>
</evidence>
<sequence length="431" mass="49870">MKLNIKNFAKIKNADILIDGITVIAGENNTGKSTVGKILFSLYNSISGIEKKIDMQRKKEIRDMCQLMLRNYIAHEGTPRNRVLGSTMFPVRKISDTIARIKEEKETIELVEIEEIITDIITRVVVDKDEIDKMLDIIREMSKNVENILELPEDIIVLEILSRYFENVFYGQINSLIDKDSDAELKLRMKDKEINLLFENDRCIKFVPEINLLHNAIYIDNPFIIDKLSSYEDLNITAQLLKELLTSSLNENLMDGIIGTVLAKEKLSKIYETLGSVVDGKVQEQNDRFYFNKEGFNKPISVENLSTGLKSFVVLKMLIEKGKIREKDVLILDEPEVHLHPQWQIVYAELIVLLQKYFDLSIIVTTHSPYFLDAINLYSVKYGLKEKVNYYLSSEKERGVEIEKVDVDQIYKKMSSPIQILETLRYELNNQ</sequence>
<reference evidence="2" key="2">
    <citation type="journal article" date="2021" name="PeerJ">
        <title>Extensive microbial diversity within the chicken gut microbiome revealed by metagenomics and culture.</title>
        <authorList>
            <person name="Gilroy R."/>
            <person name="Ravi A."/>
            <person name="Getino M."/>
            <person name="Pursley I."/>
            <person name="Horton D.L."/>
            <person name="Alikhan N.F."/>
            <person name="Baker D."/>
            <person name="Gharbi K."/>
            <person name="Hall N."/>
            <person name="Watson M."/>
            <person name="Adriaenssens E.M."/>
            <person name="Foster-Nyarko E."/>
            <person name="Jarju S."/>
            <person name="Secka A."/>
            <person name="Antonio M."/>
            <person name="Oren A."/>
            <person name="Chaudhuri R.R."/>
            <person name="La Ragione R."/>
            <person name="Hildebrand F."/>
            <person name="Pallen M.J."/>
        </authorList>
    </citation>
    <scope>NUCLEOTIDE SEQUENCE</scope>
    <source>
        <strain evidence="2">E3-2379</strain>
    </source>
</reference>
<dbReference type="PANTHER" id="PTHR43581">
    <property type="entry name" value="ATP/GTP PHOSPHATASE"/>
    <property type="match status" value="1"/>
</dbReference>
<protein>
    <submittedName>
        <fullName evidence="2">AAA family ATPase</fullName>
    </submittedName>
</protein>
<dbReference type="InterPro" id="IPR027417">
    <property type="entry name" value="P-loop_NTPase"/>
</dbReference>
<comment type="caution">
    <text evidence="2">The sequence shown here is derived from an EMBL/GenBank/DDBJ whole genome shotgun (WGS) entry which is preliminary data.</text>
</comment>
<dbReference type="Gene3D" id="3.40.50.300">
    <property type="entry name" value="P-loop containing nucleotide triphosphate hydrolases"/>
    <property type="match status" value="1"/>
</dbReference>
<reference evidence="2" key="1">
    <citation type="submission" date="2020-10" db="EMBL/GenBank/DDBJ databases">
        <authorList>
            <person name="Gilroy R."/>
        </authorList>
    </citation>
    <scope>NUCLEOTIDE SEQUENCE</scope>
    <source>
        <strain evidence="2">E3-2379</strain>
    </source>
</reference>
<accession>A0A9D9N8E2</accession>
<name>A0A9D9N8E2_9FIRM</name>
<dbReference type="PANTHER" id="PTHR43581:SF2">
    <property type="entry name" value="EXCINUCLEASE ATPASE SUBUNIT"/>
    <property type="match status" value="1"/>
</dbReference>
<organism evidence="2 3">
    <name type="scientific">Candidatus Scybalomonas excrementavium</name>
    <dbReference type="NCBI Taxonomy" id="2840943"/>
    <lineage>
        <taxon>Bacteria</taxon>
        <taxon>Bacillati</taxon>
        <taxon>Bacillota</taxon>
        <taxon>Clostridia</taxon>
        <taxon>Lachnospirales</taxon>
        <taxon>Lachnospiraceae</taxon>
        <taxon>Lachnospiraceae incertae sedis</taxon>
        <taxon>Candidatus Scybalomonas</taxon>
    </lineage>
</organism>
<evidence type="ECO:0000313" key="2">
    <source>
        <dbReference type="EMBL" id="MBO8464236.1"/>
    </source>
</evidence>
<dbReference type="Pfam" id="PF13175">
    <property type="entry name" value="AAA_15"/>
    <property type="match status" value="1"/>
</dbReference>
<proteinExistence type="predicted"/>
<feature type="domain" description="Endonuclease GajA/Old nuclease/RecF-like AAA" evidence="1">
    <location>
        <begin position="2"/>
        <end position="371"/>
    </location>
</feature>
<dbReference type="EMBL" id="JADIML010000282">
    <property type="protein sequence ID" value="MBO8464236.1"/>
    <property type="molecule type" value="Genomic_DNA"/>
</dbReference>
<gene>
    <name evidence="2" type="ORF">IAC13_09925</name>
</gene>
<dbReference type="InterPro" id="IPR051396">
    <property type="entry name" value="Bact_Antivir_Def_Nuclease"/>
</dbReference>
<evidence type="ECO:0000259" key="1">
    <source>
        <dbReference type="Pfam" id="PF13175"/>
    </source>
</evidence>
<dbReference type="SUPFAM" id="SSF52540">
    <property type="entry name" value="P-loop containing nucleoside triphosphate hydrolases"/>
    <property type="match status" value="1"/>
</dbReference>
<dbReference type="Proteomes" id="UP000823618">
    <property type="component" value="Unassembled WGS sequence"/>
</dbReference>
<dbReference type="InterPro" id="IPR041685">
    <property type="entry name" value="AAA_GajA/Old/RecF-like"/>
</dbReference>